<protein>
    <recommendedName>
        <fullName evidence="4">N-acetyllactosaminide beta-1,3-N-acetylglucosaminyltransferase</fullName>
    </recommendedName>
</protein>
<evidence type="ECO:0000313" key="3">
    <source>
        <dbReference type="Proteomes" id="UP001381693"/>
    </source>
</evidence>
<organism evidence="2 3">
    <name type="scientific">Halocaridina rubra</name>
    <name type="common">Hawaiian red shrimp</name>
    <dbReference type="NCBI Taxonomy" id="373956"/>
    <lineage>
        <taxon>Eukaryota</taxon>
        <taxon>Metazoa</taxon>
        <taxon>Ecdysozoa</taxon>
        <taxon>Arthropoda</taxon>
        <taxon>Crustacea</taxon>
        <taxon>Multicrustacea</taxon>
        <taxon>Malacostraca</taxon>
        <taxon>Eumalacostraca</taxon>
        <taxon>Eucarida</taxon>
        <taxon>Decapoda</taxon>
        <taxon>Pleocyemata</taxon>
        <taxon>Caridea</taxon>
        <taxon>Atyoidea</taxon>
        <taxon>Atyidae</taxon>
        <taxon>Halocaridina</taxon>
    </lineage>
</organism>
<comment type="caution">
    <text evidence="2">The sequence shown here is derived from an EMBL/GenBank/DDBJ whole genome shotgun (WGS) entry which is preliminary data.</text>
</comment>
<keyword evidence="1" id="KW-1133">Transmembrane helix</keyword>
<evidence type="ECO:0000313" key="2">
    <source>
        <dbReference type="EMBL" id="KAK7054579.1"/>
    </source>
</evidence>
<dbReference type="EMBL" id="JAXCGZ010021318">
    <property type="protein sequence ID" value="KAK7054579.1"/>
    <property type="molecule type" value="Genomic_DNA"/>
</dbReference>
<keyword evidence="1" id="KW-0812">Transmembrane</keyword>
<keyword evidence="3" id="KW-1185">Reference proteome</keyword>
<sequence>MASTRALVFRGFLSLNVLLILYLLGTWLFLSSITYTPTFPTRRNESCTFFASLENNSAKITDENGRNRSARALEMTQDSRDRPVEVSLEEKMFPDLKDCVRKAQDSVYREQGEYWVLENYIPAQVCFQCHESITYTTHAEFTFLDNLEPLVSRWKGPMSIAVYAPGTDFEDAIKVILYLRTCGTDDIRNFVTFHLFFHALHGPKQIPSTEVLLQTKVECSSDPPIWENVPTYRKRYKLIYPINVARNVARQASQTYFVLPSDVELYPALNVIPEFFKMLKRPDFTNTTNPRVYVLPVFEVKKNSKAPENKNELLQMVKKNDAISFHKWVCPECHNVPKAKEWMGTPEGPELSVFHVGKRQPPHRLWEPIYIGTNKEPLYDERLSWEGQKDKMSQMYIMCVQDYEFHILNNAFLVHRPGIKTRKKKPDRHRNRLTAQQYRFIANSLSKEYKKKYGTRKYCVI</sequence>
<keyword evidence="1" id="KW-0472">Membrane</keyword>
<evidence type="ECO:0008006" key="4">
    <source>
        <dbReference type="Google" id="ProtNLM"/>
    </source>
</evidence>
<accession>A0AAN8ZUQ6</accession>
<evidence type="ECO:0000256" key="1">
    <source>
        <dbReference type="SAM" id="Phobius"/>
    </source>
</evidence>
<reference evidence="2 3" key="1">
    <citation type="submission" date="2023-11" db="EMBL/GenBank/DDBJ databases">
        <title>Halocaridina rubra genome assembly.</title>
        <authorList>
            <person name="Smith C."/>
        </authorList>
    </citation>
    <scope>NUCLEOTIDE SEQUENCE [LARGE SCALE GENOMIC DNA]</scope>
    <source>
        <strain evidence="2">EP-1</strain>
        <tissue evidence="2">Whole</tissue>
    </source>
</reference>
<gene>
    <name evidence="2" type="ORF">SK128_015503</name>
</gene>
<dbReference type="PANTHER" id="PTHR47412:SF1">
    <property type="entry name" value="FI01434P-RELATED"/>
    <property type="match status" value="1"/>
</dbReference>
<proteinExistence type="predicted"/>
<dbReference type="Proteomes" id="UP001381693">
    <property type="component" value="Unassembled WGS sequence"/>
</dbReference>
<feature type="transmembrane region" description="Helical" evidence="1">
    <location>
        <begin position="7"/>
        <end position="30"/>
    </location>
</feature>
<name>A0AAN8ZUQ6_HALRR</name>
<dbReference type="Pfam" id="PF13896">
    <property type="entry name" value="Glyco_transf_49"/>
    <property type="match status" value="1"/>
</dbReference>
<dbReference type="PANTHER" id="PTHR47412">
    <property type="entry name" value="FI01434P-RELATED"/>
    <property type="match status" value="1"/>
</dbReference>
<dbReference type="AlphaFoldDB" id="A0AAN8ZUQ6"/>